<dbReference type="RefSeq" id="WP_114460604.1">
    <property type="nucleotide sequence ID" value="NZ_QPIW01000004.1"/>
</dbReference>
<protein>
    <submittedName>
        <fullName evidence="2">TIGR00341 family protein</fullName>
    </submittedName>
</protein>
<accession>A0A369IE73</accession>
<feature type="transmembrane region" description="Helical" evidence="1">
    <location>
        <begin position="228"/>
        <end position="249"/>
    </location>
</feature>
<dbReference type="InterPro" id="IPR005240">
    <property type="entry name" value="DUF389"/>
</dbReference>
<dbReference type="PANTHER" id="PTHR20992">
    <property type="entry name" value="AT15442P-RELATED"/>
    <property type="match status" value="1"/>
</dbReference>
<keyword evidence="1" id="KW-0812">Transmembrane</keyword>
<name>A0A369IE73_9BACT</name>
<organism evidence="2 3">
    <name type="scientific">Runella aurantiaca</name>
    <dbReference type="NCBI Taxonomy" id="2282308"/>
    <lineage>
        <taxon>Bacteria</taxon>
        <taxon>Pseudomonadati</taxon>
        <taxon>Bacteroidota</taxon>
        <taxon>Cytophagia</taxon>
        <taxon>Cytophagales</taxon>
        <taxon>Spirosomataceae</taxon>
        <taxon>Runella</taxon>
    </lineage>
</organism>
<dbReference type="Proteomes" id="UP000253141">
    <property type="component" value="Unassembled WGS sequence"/>
</dbReference>
<feature type="transmembrane region" description="Helical" evidence="1">
    <location>
        <begin position="36"/>
        <end position="53"/>
    </location>
</feature>
<feature type="transmembrane region" description="Helical" evidence="1">
    <location>
        <begin position="156"/>
        <end position="178"/>
    </location>
</feature>
<dbReference type="OrthoDB" id="9790659at2"/>
<sequence>MRNYIQEQLNSLFHLIDTTDSDKTIREISSGISMRGYNLWILICSAVLASIGLDTNSTAVIIGAMLISPLMSPILGVGLGLAINDQETLLRSLRNLSIATIASLATSTLYFSISPLSELTSEELARTQPNLLDVMVALFGGVAGIVAGSRTEKTNAIPGVAIATALMPPLCTAGFGLAHGDWRIFGGAFYLFAINAVFISLATFSVAKYLRFPLKEYLNDKTQKRVSSFIYSALVLTLIPSIYFLYTVYKNNREKRVIESHVVNEITKRGNEILKWEIHRELMPRQVKIYYSGQSIEQPQLDDFKKTLLSHDLPDYDLRLFRMNLSREEIAEMSNEALQNLLKSLKINQKNDTLAQINSAVLIEMQALYPQIKKVGIGNMVFIGTKTDTITQVLIQTEKAPIDPSGLIQLNNFLKVRLKRDTLLLRNL</sequence>
<evidence type="ECO:0000313" key="3">
    <source>
        <dbReference type="Proteomes" id="UP000253141"/>
    </source>
</evidence>
<feature type="transmembrane region" description="Helical" evidence="1">
    <location>
        <begin position="184"/>
        <end position="207"/>
    </location>
</feature>
<comment type="caution">
    <text evidence="2">The sequence shown here is derived from an EMBL/GenBank/DDBJ whole genome shotgun (WGS) entry which is preliminary data.</text>
</comment>
<feature type="transmembrane region" description="Helical" evidence="1">
    <location>
        <begin position="131"/>
        <end position="149"/>
    </location>
</feature>
<evidence type="ECO:0000313" key="2">
    <source>
        <dbReference type="EMBL" id="RDB06707.1"/>
    </source>
</evidence>
<keyword evidence="1" id="KW-1133">Transmembrane helix</keyword>
<dbReference type="Pfam" id="PF04087">
    <property type="entry name" value="DUF389"/>
    <property type="match status" value="1"/>
</dbReference>
<feature type="transmembrane region" description="Helical" evidence="1">
    <location>
        <begin position="93"/>
        <end position="111"/>
    </location>
</feature>
<gene>
    <name evidence="2" type="ORF">DVG78_08200</name>
</gene>
<dbReference type="NCBIfam" id="TIGR00341">
    <property type="entry name" value="TIGR00341 family protein"/>
    <property type="match status" value="1"/>
</dbReference>
<keyword evidence="3" id="KW-1185">Reference proteome</keyword>
<proteinExistence type="predicted"/>
<dbReference type="PANTHER" id="PTHR20992:SF9">
    <property type="entry name" value="AT15442P-RELATED"/>
    <property type="match status" value="1"/>
</dbReference>
<dbReference type="AlphaFoldDB" id="A0A369IE73"/>
<dbReference type="EMBL" id="QPIW01000004">
    <property type="protein sequence ID" value="RDB06707.1"/>
    <property type="molecule type" value="Genomic_DNA"/>
</dbReference>
<feature type="transmembrane region" description="Helical" evidence="1">
    <location>
        <begin position="59"/>
        <end position="81"/>
    </location>
</feature>
<keyword evidence="1" id="KW-0472">Membrane</keyword>
<evidence type="ECO:0000256" key="1">
    <source>
        <dbReference type="SAM" id="Phobius"/>
    </source>
</evidence>
<reference evidence="2 3" key="1">
    <citation type="submission" date="2018-07" db="EMBL/GenBank/DDBJ databases">
        <title>Genome analysis of Runella aurantiaca.</title>
        <authorList>
            <person name="Yang X."/>
        </authorList>
    </citation>
    <scope>NUCLEOTIDE SEQUENCE [LARGE SCALE GENOMIC DNA]</scope>
    <source>
        <strain evidence="2 3">YX9</strain>
    </source>
</reference>